<proteinExistence type="predicted"/>
<evidence type="ECO:0000313" key="1">
    <source>
        <dbReference type="EMBL" id="CAD7594732.1"/>
    </source>
</evidence>
<name>A0A7R9JYJ8_TIMGE</name>
<gene>
    <name evidence="1" type="ORF">TGEB3V08_LOCUS5770</name>
</gene>
<sequence>MGEREPNHPLLVVWDVNPLLGAPNDPSYSERYSAAFQNLKKSQRRVVEVYNRGRVPVNIAVDDLVMCRCFPQSYAIDKITRVKFSVQPIAADIVARNFLNSGSSHASLSFESRYQVLDVGGSSVLSKCWTLRRLRRRSLSTLVYVDRDRPANPSLIDGLRAALHPSKMADGTSPTNMDIPPFQPQTDLVDLKICFMFGNIHMIELRFIIDMIFNIPPIDFRVHHYHGNFICKHCSLPYCCNMCCHRHVSHTKLELHVDKDCNSSHRQLSRHSRVYIPVCDV</sequence>
<accession>A0A7R9JYJ8</accession>
<protein>
    <submittedName>
        <fullName evidence="1">Uncharacterized protein</fullName>
    </submittedName>
</protein>
<reference evidence="1" key="1">
    <citation type="submission" date="2020-11" db="EMBL/GenBank/DDBJ databases">
        <authorList>
            <person name="Tran Van P."/>
        </authorList>
    </citation>
    <scope>NUCLEOTIDE SEQUENCE</scope>
</reference>
<dbReference type="EMBL" id="OE841203">
    <property type="protein sequence ID" value="CAD7594732.1"/>
    <property type="molecule type" value="Genomic_DNA"/>
</dbReference>
<dbReference type="AlphaFoldDB" id="A0A7R9JYJ8"/>
<organism evidence="1">
    <name type="scientific">Timema genevievae</name>
    <name type="common">Walking stick</name>
    <dbReference type="NCBI Taxonomy" id="629358"/>
    <lineage>
        <taxon>Eukaryota</taxon>
        <taxon>Metazoa</taxon>
        <taxon>Ecdysozoa</taxon>
        <taxon>Arthropoda</taxon>
        <taxon>Hexapoda</taxon>
        <taxon>Insecta</taxon>
        <taxon>Pterygota</taxon>
        <taxon>Neoptera</taxon>
        <taxon>Polyneoptera</taxon>
        <taxon>Phasmatodea</taxon>
        <taxon>Timematodea</taxon>
        <taxon>Timematoidea</taxon>
        <taxon>Timematidae</taxon>
        <taxon>Timema</taxon>
    </lineage>
</organism>